<keyword evidence="5 7" id="KW-1133">Transmembrane helix</keyword>
<feature type="domain" description="VTT" evidence="8">
    <location>
        <begin position="36"/>
        <end position="156"/>
    </location>
</feature>
<dbReference type="Pfam" id="PF09335">
    <property type="entry name" value="VTT_dom"/>
    <property type="match status" value="1"/>
</dbReference>
<keyword evidence="4 7" id="KW-0812">Transmembrane</keyword>
<feature type="transmembrane region" description="Helical" evidence="7">
    <location>
        <begin position="167"/>
        <end position="191"/>
    </location>
</feature>
<evidence type="ECO:0000313" key="10">
    <source>
        <dbReference type="Proteomes" id="UP001501183"/>
    </source>
</evidence>
<keyword evidence="3 7" id="KW-1003">Cell membrane</keyword>
<dbReference type="PANTHER" id="PTHR30353:SF15">
    <property type="entry name" value="INNER MEMBRANE PROTEIN YABI"/>
    <property type="match status" value="1"/>
</dbReference>
<accession>A0ABP8P8M8</accession>
<feature type="transmembrane region" description="Helical" evidence="7">
    <location>
        <begin position="56"/>
        <end position="77"/>
    </location>
</feature>
<evidence type="ECO:0000256" key="1">
    <source>
        <dbReference type="ARBA" id="ARBA00004651"/>
    </source>
</evidence>
<evidence type="ECO:0000256" key="6">
    <source>
        <dbReference type="ARBA" id="ARBA00023136"/>
    </source>
</evidence>
<keyword evidence="6 7" id="KW-0472">Membrane</keyword>
<feature type="transmembrane region" description="Helical" evidence="7">
    <location>
        <begin position="139"/>
        <end position="161"/>
    </location>
</feature>
<evidence type="ECO:0000256" key="4">
    <source>
        <dbReference type="ARBA" id="ARBA00022692"/>
    </source>
</evidence>
<evidence type="ECO:0000256" key="5">
    <source>
        <dbReference type="ARBA" id="ARBA00022989"/>
    </source>
</evidence>
<dbReference type="EMBL" id="BAABFB010000050">
    <property type="protein sequence ID" value="GAA4482504.1"/>
    <property type="molecule type" value="Genomic_DNA"/>
</dbReference>
<keyword evidence="10" id="KW-1185">Reference proteome</keyword>
<dbReference type="Proteomes" id="UP001501183">
    <property type="component" value="Unassembled WGS sequence"/>
</dbReference>
<reference evidence="10" key="1">
    <citation type="journal article" date="2019" name="Int. J. Syst. Evol. Microbiol.">
        <title>The Global Catalogue of Microorganisms (GCM) 10K type strain sequencing project: providing services to taxonomists for standard genome sequencing and annotation.</title>
        <authorList>
            <consortium name="The Broad Institute Genomics Platform"/>
            <consortium name="The Broad Institute Genome Sequencing Center for Infectious Disease"/>
            <person name="Wu L."/>
            <person name="Ma J."/>
        </authorList>
    </citation>
    <scope>NUCLEOTIDE SEQUENCE [LARGE SCALE GENOMIC DNA]</scope>
    <source>
        <strain evidence="10">JCM 32206</strain>
    </source>
</reference>
<evidence type="ECO:0000313" key="9">
    <source>
        <dbReference type="EMBL" id="GAA4482504.1"/>
    </source>
</evidence>
<comment type="caution">
    <text evidence="9">The sequence shown here is derived from an EMBL/GenBank/DDBJ whole genome shotgun (WGS) entry which is preliminary data.</text>
</comment>
<dbReference type="PANTHER" id="PTHR30353">
    <property type="entry name" value="INNER MEMBRANE PROTEIN DEDA-RELATED"/>
    <property type="match status" value="1"/>
</dbReference>
<dbReference type="InterPro" id="IPR032816">
    <property type="entry name" value="VTT_dom"/>
</dbReference>
<comment type="subcellular location">
    <subcellularLocation>
        <location evidence="1 7">Cell membrane</location>
        <topology evidence="1 7">Multi-pass membrane protein</topology>
    </subcellularLocation>
</comment>
<evidence type="ECO:0000256" key="7">
    <source>
        <dbReference type="RuleBase" id="RU367016"/>
    </source>
</evidence>
<evidence type="ECO:0000256" key="3">
    <source>
        <dbReference type="ARBA" id="ARBA00022475"/>
    </source>
</evidence>
<proteinExistence type="inferred from homology"/>
<dbReference type="RefSeq" id="WP_345347015.1">
    <property type="nucleotide sequence ID" value="NZ_BAABFB010000050.1"/>
</dbReference>
<comment type="similarity">
    <text evidence="2 7">Belongs to the DedA family.</text>
</comment>
<name>A0ABP8P8M8_9NOCA</name>
<organism evidence="9 10">
    <name type="scientific">Rhodococcus olei</name>
    <dbReference type="NCBI Taxonomy" id="2161675"/>
    <lineage>
        <taxon>Bacteria</taxon>
        <taxon>Bacillati</taxon>
        <taxon>Actinomycetota</taxon>
        <taxon>Actinomycetes</taxon>
        <taxon>Mycobacteriales</taxon>
        <taxon>Nocardiaceae</taxon>
        <taxon>Rhodococcus</taxon>
    </lineage>
</organism>
<feature type="transmembrane region" description="Helical" evidence="7">
    <location>
        <begin position="14"/>
        <end position="36"/>
    </location>
</feature>
<evidence type="ECO:0000259" key="8">
    <source>
        <dbReference type="Pfam" id="PF09335"/>
    </source>
</evidence>
<sequence>MTTLLERLQGLEPLVVYLVVSGFVFLEDALFVGFVVPGETAAIVGGVIASQTHASLAVMIAVVVVAALLGDTVGYGIGRRVGPRILRLPLLSGGRLDGAQELLRRRGGPAVFLGRFVAFIRTVMPALAGISGMPYKRFLAFNAVAVLLFGAGNVLIGFFAGSSYERVASALGSGAWLLVGVVALVAAGWWLRRRFRPESSAPTPIPDPEDAAAVVPVPVPGH</sequence>
<gene>
    <name evidence="9" type="ORF">GCM10023094_32530</name>
</gene>
<protein>
    <submittedName>
        <fullName evidence="9">DedA family protein</fullName>
    </submittedName>
</protein>
<dbReference type="InterPro" id="IPR032818">
    <property type="entry name" value="DedA-like"/>
</dbReference>
<evidence type="ECO:0000256" key="2">
    <source>
        <dbReference type="ARBA" id="ARBA00010792"/>
    </source>
</evidence>